<dbReference type="Proteomes" id="UP000486903">
    <property type="component" value="Unassembled WGS sequence"/>
</dbReference>
<protein>
    <submittedName>
        <fullName evidence="1">Uncharacterized protein</fullName>
    </submittedName>
</protein>
<evidence type="ECO:0000313" key="1">
    <source>
        <dbReference type="EMBL" id="NFV25626.1"/>
    </source>
</evidence>
<reference evidence="1 2" key="1">
    <citation type="submission" date="2019-04" db="EMBL/GenBank/DDBJ databases">
        <title>Genome sequencing of Clostridium botulinum Groups I-IV and Clostridium butyricum.</title>
        <authorList>
            <person name="Brunt J."/>
            <person name="Van Vliet A.H.M."/>
            <person name="Stringer S.C."/>
            <person name="Carter A.T."/>
            <person name="Peck M.W."/>
        </authorList>
    </citation>
    <scope>NUCLEOTIDE SEQUENCE [LARGE SCALE GENOMIC DNA]</scope>
    <source>
        <strain evidence="1 2">BL81</strain>
    </source>
</reference>
<accession>A0A6B4JML2</accession>
<sequence>MNTIINEAYEIADKNGTILKGYIKISRNTNCLLFAHYCDSTLFYKKFFKISRDIFKVNKKVNKNLKEIKKIAKKHGYKKVWTKGLFSIYGDLRPLAVEAGFGKWSQSGIIENEKYGTDFFISAVFFR</sequence>
<dbReference type="RefSeq" id="WP_003373666.1">
    <property type="nucleotide sequence ID" value="NZ_JACBBA010000003.1"/>
</dbReference>
<gene>
    <name evidence="1" type="ORF">FDG31_05510</name>
</gene>
<proteinExistence type="predicted"/>
<comment type="caution">
    <text evidence="1">The sequence shown here is derived from an EMBL/GenBank/DDBJ whole genome shotgun (WGS) entry which is preliminary data.</text>
</comment>
<evidence type="ECO:0000313" key="2">
    <source>
        <dbReference type="Proteomes" id="UP000486903"/>
    </source>
</evidence>
<dbReference type="AlphaFoldDB" id="A0A6B4JML2"/>
<dbReference type="EMBL" id="SXFB01000003">
    <property type="protein sequence ID" value="NFV25626.1"/>
    <property type="molecule type" value="Genomic_DNA"/>
</dbReference>
<organism evidence="1 2">
    <name type="scientific">Clostridium botulinum</name>
    <dbReference type="NCBI Taxonomy" id="1491"/>
    <lineage>
        <taxon>Bacteria</taxon>
        <taxon>Bacillati</taxon>
        <taxon>Bacillota</taxon>
        <taxon>Clostridia</taxon>
        <taxon>Eubacteriales</taxon>
        <taxon>Clostridiaceae</taxon>
        <taxon>Clostridium</taxon>
    </lineage>
</organism>
<name>A0A6B4JML2_CLOBO</name>